<dbReference type="RefSeq" id="WP_231039192.1">
    <property type="nucleotide sequence ID" value="NZ_VRYY01000647.1"/>
</dbReference>
<dbReference type="Proteomes" id="UP001194469">
    <property type="component" value="Unassembled WGS sequence"/>
</dbReference>
<reference evidence="1 2" key="1">
    <citation type="submission" date="2019-08" db="EMBL/GenBank/DDBJ databases">
        <authorList>
            <person name="Luo N."/>
        </authorList>
    </citation>
    <scope>NUCLEOTIDE SEQUENCE [LARGE SCALE GENOMIC DNA]</scope>
    <source>
        <strain evidence="1 2">NCIMB 9442</strain>
    </source>
</reference>
<proteinExistence type="predicted"/>
<dbReference type="InterPro" id="IPR019694">
    <property type="entry name" value="Phage_HP1_Orf23"/>
</dbReference>
<protein>
    <submittedName>
        <fullName evidence="1">DUF2586 domain-containing protein</fullName>
    </submittedName>
</protein>
<accession>A0ABS0J8X8</accession>
<comment type="caution">
    <text evidence="1">The sequence shown here is derived from an EMBL/GenBank/DDBJ whole genome shotgun (WGS) entry which is preliminary data.</text>
</comment>
<name>A0ABS0J8X8_9BACT</name>
<keyword evidence="2" id="KW-1185">Reference proteome</keyword>
<feature type="non-terminal residue" evidence="1">
    <location>
        <position position="96"/>
    </location>
</feature>
<evidence type="ECO:0000313" key="1">
    <source>
        <dbReference type="EMBL" id="MBG3878592.1"/>
    </source>
</evidence>
<dbReference type="EMBL" id="VRYY01000647">
    <property type="protein sequence ID" value="MBG3878592.1"/>
    <property type="molecule type" value="Genomic_DNA"/>
</dbReference>
<gene>
    <name evidence="1" type="ORF">FVW20_16660</name>
</gene>
<evidence type="ECO:0000313" key="2">
    <source>
        <dbReference type="Proteomes" id="UP001194469"/>
    </source>
</evidence>
<sequence>MGDVLEYLVDGTSGLAPGGVDGTAMIVGVCSGGQPGKGYLLGKRSDLAGLLGVGPLVDALRDIFATGGQNPVVIAVPVAGQPAGYISPVRQTGPGA</sequence>
<organism evidence="1 2">
    <name type="scientific">Nitratidesulfovibrio oxamicus</name>
    <dbReference type="NCBI Taxonomy" id="32016"/>
    <lineage>
        <taxon>Bacteria</taxon>
        <taxon>Pseudomonadati</taxon>
        <taxon>Thermodesulfobacteriota</taxon>
        <taxon>Desulfovibrionia</taxon>
        <taxon>Desulfovibrionales</taxon>
        <taxon>Desulfovibrionaceae</taxon>
        <taxon>Nitratidesulfovibrio</taxon>
    </lineage>
</organism>
<dbReference type="Pfam" id="PF10758">
    <property type="entry name" value="DUF2586"/>
    <property type="match status" value="1"/>
</dbReference>